<proteinExistence type="inferred from homology"/>
<dbReference type="PANTHER" id="PTHR43112:SF10">
    <property type="entry name" value="FERREDOXIN C 2, CHLOROPLASTIC"/>
    <property type="match status" value="1"/>
</dbReference>
<evidence type="ECO:0000256" key="5">
    <source>
        <dbReference type="ARBA" id="ARBA00022982"/>
    </source>
</evidence>
<keyword evidence="11" id="KW-1185">Reference proteome</keyword>
<comment type="caution">
    <text evidence="10">The sequence shown here is derived from an EMBL/GenBank/DDBJ whole genome shotgun (WGS) entry which is preliminary data.</text>
</comment>
<name>A0A7Z9C024_9CYAN</name>
<dbReference type="GO" id="GO:0022900">
    <property type="term" value="P:electron transport chain"/>
    <property type="evidence" value="ECO:0007669"/>
    <property type="project" value="InterPro"/>
</dbReference>
<keyword evidence="6" id="KW-0408">Iron</keyword>
<protein>
    <submittedName>
        <fullName evidence="10">Ferredoxin-2</fullName>
    </submittedName>
</protein>
<keyword evidence="5" id="KW-0249">Electron transport</keyword>
<evidence type="ECO:0000256" key="2">
    <source>
        <dbReference type="ARBA" id="ARBA00022448"/>
    </source>
</evidence>
<dbReference type="RefSeq" id="WP_083626165.1">
    <property type="nucleotide sequence ID" value="NZ_LR734883.1"/>
</dbReference>
<evidence type="ECO:0000256" key="8">
    <source>
        <dbReference type="ARBA" id="ARBA00034078"/>
    </source>
</evidence>
<dbReference type="GO" id="GO:0009055">
    <property type="term" value="F:electron transfer activity"/>
    <property type="evidence" value="ECO:0007669"/>
    <property type="project" value="InterPro"/>
</dbReference>
<keyword evidence="4" id="KW-0479">Metal-binding</keyword>
<dbReference type="Pfam" id="PF00111">
    <property type="entry name" value="Fer2"/>
    <property type="match status" value="1"/>
</dbReference>
<evidence type="ECO:0000256" key="6">
    <source>
        <dbReference type="ARBA" id="ARBA00023004"/>
    </source>
</evidence>
<dbReference type="SUPFAM" id="SSF54292">
    <property type="entry name" value="2Fe-2S ferredoxin-like"/>
    <property type="match status" value="1"/>
</dbReference>
<dbReference type="AlphaFoldDB" id="A0A7Z9C024"/>
<keyword evidence="7" id="KW-0411">Iron-sulfur</keyword>
<evidence type="ECO:0000256" key="4">
    <source>
        <dbReference type="ARBA" id="ARBA00022723"/>
    </source>
</evidence>
<gene>
    <name evidence="10" type="primary">petF</name>
    <name evidence="10" type="ORF">PL8927_830160</name>
</gene>
<evidence type="ECO:0000313" key="10">
    <source>
        <dbReference type="EMBL" id="VXD24826.1"/>
    </source>
</evidence>
<dbReference type="GO" id="GO:0051537">
    <property type="term" value="F:2 iron, 2 sulfur cluster binding"/>
    <property type="evidence" value="ECO:0007669"/>
    <property type="project" value="UniProtKB-KW"/>
</dbReference>
<dbReference type="Gene3D" id="3.10.20.30">
    <property type="match status" value="1"/>
</dbReference>
<dbReference type="InterPro" id="IPR012675">
    <property type="entry name" value="Beta-grasp_dom_sf"/>
</dbReference>
<comment type="similarity">
    <text evidence="1">Belongs to the 2Fe2S plant-type ferredoxin family.</text>
</comment>
<dbReference type="CDD" id="cd00207">
    <property type="entry name" value="fer2"/>
    <property type="match status" value="1"/>
</dbReference>
<dbReference type="InterPro" id="IPR010241">
    <property type="entry name" value="Fd_pln"/>
</dbReference>
<dbReference type="PROSITE" id="PS00197">
    <property type="entry name" value="2FE2S_FER_1"/>
    <property type="match status" value="1"/>
</dbReference>
<feature type="domain" description="2Fe-2S ferredoxin-type" evidence="9">
    <location>
        <begin position="8"/>
        <end position="98"/>
    </location>
</feature>
<dbReference type="OrthoDB" id="462043at2"/>
<accession>A0A7Z9C024</accession>
<organism evidence="10 11">
    <name type="scientific">Planktothrix serta PCC 8927</name>
    <dbReference type="NCBI Taxonomy" id="671068"/>
    <lineage>
        <taxon>Bacteria</taxon>
        <taxon>Bacillati</taxon>
        <taxon>Cyanobacteriota</taxon>
        <taxon>Cyanophyceae</taxon>
        <taxon>Oscillatoriophycideae</taxon>
        <taxon>Oscillatoriales</taxon>
        <taxon>Microcoleaceae</taxon>
        <taxon>Planktothrix</taxon>
    </lineage>
</organism>
<dbReference type="PROSITE" id="PS51085">
    <property type="entry name" value="2FE2S_FER_2"/>
    <property type="match status" value="1"/>
</dbReference>
<sequence length="109" mass="11921">MSKTFKTYTVEFHHDGKVQTVEIPENKHILEVAQKAGIELPNSCNAGVCTTCAAQIIEGEVEQSEGMGVGTDLQKEGYVLLCIAYPRSNLKLATGKEDEVYARQFGQVS</sequence>
<dbReference type="EMBL" id="CZCU02000161">
    <property type="protein sequence ID" value="VXD24826.1"/>
    <property type="molecule type" value="Genomic_DNA"/>
</dbReference>
<evidence type="ECO:0000256" key="3">
    <source>
        <dbReference type="ARBA" id="ARBA00022714"/>
    </source>
</evidence>
<comment type="cofactor">
    <cofactor evidence="8">
        <name>[2Fe-2S] cluster</name>
        <dbReference type="ChEBI" id="CHEBI:190135"/>
    </cofactor>
</comment>
<dbReference type="NCBIfam" id="TIGR02008">
    <property type="entry name" value="fdx_plant"/>
    <property type="match status" value="1"/>
</dbReference>
<reference evidence="10" key="1">
    <citation type="submission" date="2019-10" db="EMBL/GenBank/DDBJ databases">
        <authorList>
            <consortium name="Genoscope - CEA"/>
            <person name="William W."/>
        </authorList>
    </citation>
    <scope>NUCLEOTIDE SEQUENCE [LARGE SCALE GENOMIC DNA]</scope>
    <source>
        <strain evidence="10">BBR_PRJEB10992</strain>
    </source>
</reference>
<dbReference type="InterPro" id="IPR006058">
    <property type="entry name" value="2Fe2S_fd_BS"/>
</dbReference>
<evidence type="ECO:0000256" key="1">
    <source>
        <dbReference type="ARBA" id="ARBA00007874"/>
    </source>
</evidence>
<dbReference type="InterPro" id="IPR001041">
    <property type="entry name" value="2Fe-2S_ferredoxin-type"/>
</dbReference>
<evidence type="ECO:0000259" key="9">
    <source>
        <dbReference type="PROSITE" id="PS51085"/>
    </source>
</evidence>
<evidence type="ECO:0000256" key="7">
    <source>
        <dbReference type="ARBA" id="ARBA00023014"/>
    </source>
</evidence>
<dbReference type="Proteomes" id="UP000184550">
    <property type="component" value="Unassembled WGS sequence"/>
</dbReference>
<dbReference type="GO" id="GO:0046872">
    <property type="term" value="F:metal ion binding"/>
    <property type="evidence" value="ECO:0007669"/>
    <property type="project" value="UniProtKB-KW"/>
</dbReference>
<evidence type="ECO:0000313" key="11">
    <source>
        <dbReference type="Proteomes" id="UP000184550"/>
    </source>
</evidence>
<dbReference type="InterPro" id="IPR036010">
    <property type="entry name" value="2Fe-2S_ferredoxin-like_sf"/>
</dbReference>
<keyword evidence="2" id="KW-0813">Transport</keyword>
<dbReference type="PANTHER" id="PTHR43112">
    <property type="entry name" value="FERREDOXIN"/>
    <property type="match status" value="1"/>
</dbReference>
<keyword evidence="3" id="KW-0001">2Fe-2S</keyword>